<name>A0A5N5QVY2_9AGAM</name>
<proteinExistence type="inferred from homology"/>
<dbReference type="CDD" id="cd07306">
    <property type="entry name" value="Porin3_VDAC"/>
    <property type="match status" value="1"/>
</dbReference>
<dbReference type="GO" id="GO:0008308">
    <property type="term" value="F:voltage-gated monoatomic anion channel activity"/>
    <property type="evidence" value="ECO:0007669"/>
    <property type="project" value="InterPro"/>
</dbReference>
<gene>
    <name evidence="13" type="ORF">CTheo_676</name>
</gene>
<evidence type="ECO:0000256" key="12">
    <source>
        <dbReference type="SAM" id="Phobius"/>
    </source>
</evidence>
<dbReference type="PANTHER" id="PTHR11743:SF70">
    <property type="entry name" value="GH26960P-RELATED"/>
    <property type="match status" value="1"/>
</dbReference>
<reference evidence="13 14" key="1">
    <citation type="journal article" date="2019" name="Fungal Biol. Biotechnol.">
        <title>Draft genome sequence of fastidious pathogen Ceratobasidium theobromae, which causes vascular-streak dieback in Theobroma cacao.</title>
        <authorList>
            <person name="Ali S.S."/>
            <person name="Asman A."/>
            <person name="Shao J."/>
            <person name="Firmansyah A.P."/>
            <person name="Susilo A.W."/>
            <person name="Rosmana A."/>
            <person name="McMahon P."/>
            <person name="Junaid M."/>
            <person name="Guest D."/>
            <person name="Kheng T.Y."/>
            <person name="Meinhardt L.W."/>
            <person name="Bailey B.A."/>
        </authorList>
    </citation>
    <scope>NUCLEOTIDE SEQUENCE [LARGE SCALE GENOMIC DNA]</scope>
    <source>
        <strain evidence="13 14">CT2</strain>
    </source>
</reference>
<dbReference type="EMBL" id="SSOP01000005">
    <property type="protein sequence ID" value="KAB5595912.1"/>
    <property type="molecule type" value="Genomic_DNA"/>
</dbReference>
<keyword evidence="9" id="KW-0496">Mitochondrion</keyword>
<dbReference type="OrthoDB" id="7827681at2759"/>
<keyword evidence="6" id="KW-1000">Mitochondrion outer membrane</keyword>
<dbReference type="GO" id="GO:0005741">
    <property type="term" value="C:mitochondrial outer membrane"/>
    <property type="evidence" value="ECO:0007669"/>
    <property type="project" value="UniProtKB-SubCell"/>
</dbReference>
<evidence type="ECO:0000256" key="8">
    <source>
        <dbReference type="ARBA" id="ARBA00023114"/>
    </source>
</evidence>
<keyword evidence="5 12" id="KW-0812">Transmembrane</keyword>
<evidence type="ECO:0000313" key="14">
    <source>
        <dbReference type="Proteomes" id="UP000383932"/>
    </source>
</evidence>
<evidence type="ECO:0000256" key="7">
    <source>
        <dbReference type="ARBA" id="ARBA00023065"/>
    </source>
</evidence>
<evidence type="ECO:0000256" key="5">
    <source>
        <dbReference type="ARBA" id="ARBA00022692"/>
    </source>
</evidence>
<protein>
    <submittedName>
        <fullName evidence="13">Voltage-dependent ion-selective channel</fullName>
    </submittedName>
</protein>
<dbReference type="InterPro" id="IPR023614">
    <property type="entry name" value="Porin_dom_sf"/>
</dbReference>
<organism evidence="13 14">
    <name type="scientific">Ceratobasidium theobromae</name>
    <dbReference type="NCBI Taxonomy" id="1582974"/>
    <lineage>
        <taxon>Eukaryota</taxon>
        <taxon>Fungi</taxon>
        <taxon>Dikarya</taxon>
        <taxon>Basidiomycota</taxon>
        <taxon>Agaricomycotina</taxon>
        <taxon>Agaricomycetes</taxon>
        <taxon>Cantharellales</taxon>
        <taxon>Ceratobasidiaceae</taxon>
        <taxon>Ceratobasidium</taxon>
    </lineage>
</organism>
<keyword evidence="7" id="KW-0406">Ion transport</keyword>
<evidence type="ECO:0000313" key="13">
    <source>
        <dbReference type="EMBL" id="KAB5595912.1"/>
    </source>
</evidence>
<dbReference type="GO" id="GO:0015288">
    <property type="term" value="F:porin activity"/>
    <property type="evidence" value="ECO:0007669"/>
    <property type="project" value="UniProtKB-KW"/>
</dbReference>
<dbReference type="FunFam" id="2.40.160.10:FF:000012">
    <property type="entry name" value="Voltage-dependent anion-selective channel"/>
    <property type="match status" value="1"/>
</dbReference>
<feature type="compositionally biased region" description="Low complexity" evidence="11">
    <location>
        <begin position="322"/>
        <end position="335"/>
    </location>
</feature>
<evidence type="ECO:0000256" key="2">
    <source>
        <dbReference type="ARBA" id="ARBA00007780"/>
    </source>
</evidence>
<evidence type="ECO:0000256" key="3">
    <source>
        <dbReference type="ARBA" id="ARBA00022448"/>
    </source>
</evidence>
<dbReference type="PRINTS" id="PR00185">
    <property type="entry name" value="EUKARYTPORIN"/>
</dbReference>
<feature type="region of interest" description="Disordered" evidence="11">
    <location>
        <begin position="321"/>
        <end position="358"/>
    </location>
</feature>
<evidence type="ECO:0000256" key="1">
    <source>
        <dbReference type="ARBA" id="ARBA00004294"/>
    </source>
</evidence>
<keyword evidence="3" id="KW-0813">Transport</keyword>
<keyword evidence="12" id="KW-1133">Transmembrane helix</keyword>
<keyword evidence="14" id="KW-1185">Reference proteome</keyword>
<dbReference type="GO" id="GO:0046930">
    <property type="term" value="C:pore complex"/>
    <property type="evidence" value="ECO:0007669"/>
    <property type="project" value="UniProtKB-KW"/>
</dbReference>
<evidence type="ECO:0000256" key="4">
    <source>
        <dbReference type="ARBA" id="ARBA00022452"/>
    </source>
</evidence>
<evidence type="ECO:0000256" key="6">
    <source>
        <dbReference type="ARBA" id="ARBA00022787"/>
    </source>
</evidence>
<keyword evidence="8" id="KW-0626">Porin</keyword>
<comment type="caution">
    <text evidence="13">The sequence shown here is derived from an EMBL/GenBank/DDBJ whole genome shotgun (WGS) entry which is preliminary data.</text>
</comment>
<feature type="transmembrane region" description="Helical" evidence="12">
    <location>
        <begin position="637"/>
        <end position="659"/>
    </location>
</feature>
<evidence type="ECO:0000256" key="11">
    <source>
        <dbReference type="SAM" id="MobiDB-lite"/>
    </source>
</evidence>
<evidence type="ECO:0000256" key="10">
    <source>
        <dbReference type="ARBA" id="ARBA00023136"/>
    </source>
</evidence>
<accession>A0A5N5QVY2</accession>
<dbReference type="Gene3D" id="2.40.160.10">
    <property type="entry name" value="Porin"/>
    <property type="match status" value="1"/>
</dbReference>
<dbReference type="Pfam" id="PF01459">
    <property type="entry name" value="Porin_3"/>
    <property type="match status" value="1"/>
</dbReference>
<evidence type="ECO:0000256" key="9">
    <source>
        <dbReference type="ARBA" id="ARBA00023128"/>
    </source>
</evidence>
<keyword evidence="4" id="KW-1134">Transmembrane beta strand</keyword>
<dbReference type="Proteomes" id="UP000383932">
    <property type="component" value="Unassembled WGS sequence"/>
</dbReference>
<dbReference type="InterPro" id="IPR001925">
    <property type="entry name" value="Porin_Euk"/>
</dbReference>
<dbReference type="PANTHER" id="PTHR11743">
    <property type="entry name" value="VOLTAGE-DEPENDENT ANION-SELECTIVE CHANNEL"/>
    <property type="match status" value="1"/>
</dbReference>
<sequence length="666" mass="70601">MSTQPVPPNWKDLGKSSNDLLSKDLPITGTLLEVKTKTPSGVVFKVAGTRDNKTAGISGDVEAKYADPKNGLVITQAWTTANVLRTQVEVENQIAKGLKLDLNTLLFPDKGGKSAVVNAVWKQPGLHSRASVDLFKTTFTADTVIGRDGFLLGGEAGYDVTSGKFTRYAAALGFSAPEYAVTLHGLGNFSAYSASYYHRVSRDVEAGAKAVYDTKSSTHIVNLEVGAKAYLDAAAFAKAKISNSGVLVLGYTQALRPGVKASFGLALDTQRLSDTSGGAQHKLNGRTNVPPLDEHLAIMATYYSGPRVRLPSNRSLQLSDISSSSASSHAHSPASQTPVLIFPAPPSEPGSPYAHGRNSVRRHTRIDWSGRGESVSRVRVDSDASSGSLITGSGWSEVGWPGSALTHERVVRLGSARMMPSRSESVEVEMWEWTSSGSVASRREDGETNYEDALSQIEFAALESRREIVPRHAALEQRVVRLPFRFLLELLGIDGATLMLVERGSHAPESISETGLFGAASSEVEVEVEESARLGRPRGAGVSAAAQGDLPCGVDPATRVGWTGHATMARIYVLAECHVCVTSCRVAGGDKGGDKDGDKGGDKDGGDKDGGNKVDDNNKDKSALEARGRRQGLCQGVFYLLGTFSPCVGLLAALGLLLMGDDGLAE</sequence>
<dbReference type="AlphaFoldDB" id="A0A5N5QVY2"/>
<feature type="region of interest" description="Disordered" evidence="11">
    <location>
        <begin position="590"/>
        <end position="619"/>
    </location>
</feature>
<dbReference type="InterPro" id="IPR027246">
    <property type="entry name" value="Porin_Euk/Tom40"/>
</dbReference>
<feature type="compositionally biased region" description="Basic and acidic residues" evidence="11">
    <location>
        <begin position="591"/>
        <end position="619"/>
    </location>
</feature>
<comment type="subcellular location">
    <subcellularLocation>
        <location evidence="1">Mitochondrion outer membrane</location>
    </subcellularLocation>
</comment>
<comment type="similarity">
    <text evidence="2">Belongs to the eukaryotic mitochondrial porin family.</text>
</comment>
<keyword evidence="10 12" id="KW-0472">Membrane</keyword>